<dbReference type="EMBL" id="CP001081">
    <property type="protein sequence ID" value="ACQ51243.1"/>
    <property type="molecule type" value="Genomic_DNA"/>
</dbReference>
<organism evidence="1 2">
    <name type="scientific">Clostridium botulinum (strain 657 / Type Ba4)</name>
    <dbReference type="NCBI Taxonomy" id="515621"/>
    <lineage>
        <taxon>Bacteria</taxon>
        <taxon>Bacillati</taxon>
        <taxon>Bacillota</taxon>
        <taxon>Clostridia</taxon>
        <taxon>Eubacteriales</taxon>
        <taxon>Clostridiaceae</taxon>
        <taxon>Clostridium</taxon>
    </lineage>
</organism>
<dbReference type="KEGG" id="cbi:CLJ_0048"/>
<name>A0A3F2ZR33_CLOB6</name>
<reference evidence="1 2" key="1">
    <citation type="journal article" date="2007" name="PLoS ONE">
        <title>Analysis of the neurotoxin complex genes in Clostridium botulinum A1-A4 and B1 strains: BoNT/A3, /Ba4 and /B1 clusters are located within plasmids.</title>
        <authorList>
            <person name="Smith T.J."/>
            <person name="Hill K.K."/>
            <person name="Foley B.T."/>
            <person name="Detter J.C."/>
            <person name="Munk A.C."/>
            <person name="Bruce D.C."/>
            <person name="Doggett N.A."/>
            <person name="Smith L.A."/>
            <person name="Marks J.D."/>
            <person name="Xie G."/>
            <person name="Brettin T.S."/>
        </authorList>
    </citation>
    <scope>NUCLEOTIDE SEQUENCE [LARGE SCALE GENOMIC DNA]</scope>
    <source>
        <strain evidence="2">657 / Type Ba4</strain>
    </source>
</reference>
<keyword evidence="1" id="KW-0614">Plasmid</keyword>
<evidence type="ECO:0000313" key="1">
    <source>
        <dbReference type="EMBL" id="ACQ51243.1"/>
    </source>
</evidence>
<dbReference type="Proteomes" id="UP000002333">
    <property type="component" value="Plasmid pCLJ"/>
</dbReference>
<dbReference type="AlphaFoldDB" id="A0A3F2ZR33"/>
<sequence length="104" mass="12582">MKIAKKKDNTLSRVEKHIIKQSHELYDYLDNYCFLSKNLYNYANYNIRQIFIITSKLAKDEEVTQEQLDYLKDINTEIDEFNELRKANFEKAKVKAHKENKEFK</sequence>
<reference evidence="2" key="2">
    <citation type="submission" date="2008-05" db="EMBL/GenBank/DDBJ databases">
        <title>Genome sequence of Clostridium botulinum Ba4 strain 657 plasmid pCLJ.</title>
        <authorList>
            <person name="Shrivastava S."/>
            <person name="Brown J.L."/>
            <person name="Bruce D."/>
            <person name="Detter C."/>
            <person name="Munk C."/>
            <person name="Smith L.A."/>
            <person name="Smith T.J."/>
            <person name="Sutton G."/>
            <person name="Brettin T.S."/>
        </authorList>
    </citation>
    <scope>NUCLEOTIDE SEQUENCE [LARGE SCALE GENOMIC DNA]</scope>
    <source>
        <strain evidence="2">657 / Type Ba4</strain>
        <plasmid evidence="2">pCLJ</plasmid>
    </source>
</reference>
<proteinExistence type="predicted"/>
<protein>
    <submittedName>
        <fullName evidence="1">Transposase</fullName>
    </submittedName>
</protein>
<accession>A0A3F2ZR33</accession>
<geneLocation type="plasmid" evidence="1 2">
    <name>pCLJ</name>
</geneLocation>
<dbReference type="RefSeq" id="WP_012720225.1">
    <property type="nucleotide sequence ID" value="NC_012654.1"/>
</dbReference>
<evidence type="ECO:0000313" key="2">
    <source>
        <dbReference type="Proteomes" id="UP000002333"/>
    </source>
</evidence>
<gene>
    <name evidence="1" type="ordered locus">CLJ_0048</name>
</gene>